<evidence type="ECO:0000313" key="1">
    <source>
        <dbReference type="EMBL" id="MBB5091755.1"/>
    </source>
</evidence>
<keyword evidence="2" id="KW-1185">Reference proteome</keyword>
<dbReference type="NCBIfam" id="TIGR01725">
    <property type="entry name" value="phge_HK97_gp10"/>
    <property type="match status" value="1"/>
</dbReference>
<dbReference type="RefSeq" id="WP_151159710.1">
    <property type="nucleotide sequence ID" value="NZ_JACHIL010000003.1"/>
</dbReference>
<comment type="caution">
    <text evidence="1">The sequence shown here is derived from an EMBL/GenBank/DDBJ whole genome shotgun (WGS) entry which is preliminary data.</text>
</comment>
<organism evidence="1 2">
    <name type="scientific">Pseudochrobactrum saccharolyticum</name>
    <dbReference type="NCBI Taxonomy" id="354352"/>
    <lineage>
        <taxon>Bacteria</taxon>
        <taxon>Pseudomonadati</taxon>
        <taxon>Pseudomonadota</taxon>
        <taxon>Alphaproteobacteria</taxon>
        <taxon>Hyphomicrobiales</taxon>
        <taxon>Brucellaceae</taxon>
        <taxon>Pseudochrobactrum</taxon>
    </lineage>
</organism>
<evidence type="ECO:0000313" key="2">
    <source>
        <dbReference type="Proteomes" id="UP000531231"/>
    </source>
</evidence>
<dbReference type="InterPro" id="IPR010064">
    <property type="entry name" value="HK97-gp10_tail"/>
</dbReference>
<reference evidence="1 2" key="1">
    <citation type="submission" date="2020-08" db="EMBL/GenBank/DDBJ databases">
        <title>Genomic Encyclopedia of Type Strains, Phase IV (KMG-IV): sequencing the most valuable type-strain genomes for metagenomic binning, comparative biology and taxonomic classification.</title>
        <authorList>
            <person name="Goeker M."/>
        </authorList>
    </citation>
    <scope>NUCLEOTIDE SEQUENCE [LARGE SCALE GENOMIC DNA]</scope>
    <source>
        <strain evidence="1 2">DSM 25620</strain>
    </source>
</reference>
<dbReference type="Pfam" id="PF04883">
    <property type="entry name" value="HK97-gp10_like"/>
    <property type="match status" value="1"/>
</dbReference>
<dbReference type="AlphaFoldDB" id="A0A7W8ENR2"/>
<sequence length="143" mass="15635">MATASRIIGLVKLQRKIGRLSKVAKQEIKQALEQSAEEIVSLAKSLVPVDQGALRDSIGWTWGKVPKGAMTIGKVAEASLAGELTITIYAGNSDAFYARWVEFGTQKMGAQPYFYPSYRANKKSTRNRIRSSVRQAAKQVASS</sequence>
<protein>
    <submittedName>
        <fullName evidence="1">HK97 gp10 family phage protein</fullName>
    </submittedName>
</protein>
<dbReference type="EMBL" id="JACHIL010000003">
    <property type="protein sequence ID" value="MBB5091755.1"/>
    <property type="molecule type" value="Genomic_DNA"/>
</dbReference>
<accession>A0A7W8ENR2</accession>
<proteinExistence type="predicted"/>
<gene>
    <name evidence="1" type="ORF">HNQ68_002296</name>
</gene>
<name>A0A7W8ENR2_9HYPH</name>
<dbReference type="Proteomes" id="UP000531231">
    <property type="component" value="Unassembled WGS sequence"/>
</dbReference>